<dbReference type="Proteomes" id="UP001189429">
    <property type="component" value="Unassembled WGS sequence"/>
</dbReference>
<protein>
    <submittedName>
        <fullName evidence="2">Uncharacterized protein</fullName>
    </submittedName>
</protein>
<feature type="compositionally biased region" description="Low complexity" evidence="1">
    <location>
        <begin position="267"/>
        <end position="276"/>
    </location>
</feature>
<comment type="caution">
    <text evidence="2">The sequence shown here is derived from an EMBL/GenBank/DDBJ whole genome shotgun (WGS) entry which is preliminary data.</text>
</comment>
<sequence>MVRDPRAAGVGASFAGASVPEISVAQESEVRAVLGEAPMGQPSPESDEQPLPSPAFASSLLQQALADVGARGAPCAAPAGAVGEILQNAYFVLLVSFTYVVAYVNTDGLLLCRLWGIIVLMSVDDIGFQGCIVHHKVIDFNRDARQAGTGEAENLAIQKLMTQSKLQTGDNDDLILPQIFIDGVFIGDATDLQGLEDDGVLNGLLYRTACMKCHDRRRKPSANQCENCWYKFEEILPGKMTIEQALEEIRQLSEDYDDDDDYDDQDATPAAASQLPVAAAATSSRAAGYPAAAAPPAAAR</sequence>
<accession>A0ABN9X9H8</accession>
<organism evidence="2 3">
    <name type="scientific">Prorocentrum cordatum</name>
    <dbReference type="NCBI Taxonomy" id="2364126"/>
    <lineage>
        <taxon>Eukaryota</taxon>
        <taxon>Sar</taxon>
        <taxon>Alveolata</taxon>
        <taxon>Dinophyceae</taxon>
        <taxon>Prorocentrales</taxon>
        <taxon>Prorocentraceae</taxon>
        <taxon>Prorocentrum</taxon>
    </lineage>
</organism>
<gene>
    <name evidence="2" type="ORF">PCOR1329_LOCUS73581</name>
</gene>
<feature type="non-terminal residue" evidence="2">
    <location>
        <position position="300"/>
    </location>
</feature>
<evidence type="ECO:0000313" key="3">
    <source>
        <dbReference type="Proteomes" id="UP001189429"/>
    </source>
</evidence>
<dbReference type="Gene3D" id="3.40.30.10">
    <property type="entry name" value="Glutaredoxin"/>
    <property type="match status" value="1"/>
</dbReference>
<keyword evidence="3" id="KW-1185">Reference proteome</keyword>
<feature type="region of interest" description="Disordered" evidence="1">
    <location>
        <begin position="255"/>
        <end position="276"/>
    </location>
</feature>
<dbReference type="EMBL" id="CAUYUJ010019917">
    <property type="protein sequence ID" value="CAK0894557.1"/>
    <property type="molecule type" value="Genomic_DNA"/>
</dbReference>
<evidence type="ECO:0000313" key="2">
    <source>
        <dbReference type="EMBL" id="CAK0894557.1"/>
    </source>
</evidence>
<proteinExistence type="predicted"/>
<name>A0ABN9X9H8_9DINO</name>
<reference evidence="2" key="1">
    <citation type="submission" date="2023-10" db="EMBL/GenBank/DDBJ databases">
        <authorList>
            <person name="Chen Y."/>
            <person name="Shah S."/>
            <person name="Dougan E. K."/>
            <person name="Thang M."/>
            <person name="Chan C."/>
        </authorList>
    </citation>
    <scope>NUCLEOTIDE SEQUENCE [LARGE SCALE GENOMIC DNA]</scope>
</reference>
<feature type="compositionally biased region" description="Acidic residues" evidence="1">
    <location>
        <begin position="255"/>
        <end position="266"/>
    </location>
</feature>
<evidence type="ECO:0000256" key="1">
    <source>
        <dbReference type="SAM" id="MobiDB-lite"/>
    </source>
</evidence>